<comment type="caution">
    <text evidence="2">The sequence shown here is derived from an EMBL/GenBank/DDBJ whole genome shotgun (WGS) entry which is preliminary data.</text>
</comment>
<keyword evidence="1" id="KW-0472">Membrane</keyword>
<evidence type="ECO:0000313" key="2">
    <source>
        <dbReference type="EMBL" id="OPX17949.1"/>
    </source>
</evidence>
<proteinExistence type="predicted"/>
<protein>
    <submittedName>
        <fullName evidence="2">Uncharacterized protein</fullName>
    </submittedName>
</protein>
<sequence>MQEFNNHSRNNLYPEEEKPIDLYEIYNKFLRRRTLFFYIAIPIFLGIIIAQFTKPYTPIYRATFDLGVSNEKPVEGFFTGYEISPSLQIGTVTQRVISNLLSVRLAEKIVDTLHLYA</sequence>
<evidence type="ECO:0000256" key="1">
    <source>
        <dbReference type="SAM" id="Phobius"/>
    </source>
</evidence>
<reference evidence="3" key="1">
    <citation type="submission" date="2017-01" db="EMBL/GenBank/DDBJ databases">
        <title>Novel pathways for hydrocarbon cycling and metabolic interdependencies in hydrothermal sediment communities.</title>
        <authorList>
            <person name="Dombrowski N."/>
            <person name="Seitz K."/>
            <person name="Teske A."/>
            <person name="Baker B."/>
        </authorList>
    </citation>
    <scope>NUCLEOTIDE SEQUENCE [LARGE SCALE GENOMIC DNA]</scope>
</reference>
<feature type="transmembrane region" description="Helical" evidence="1">
    <location>
        <begin position="35"/>
        <end position="53"/>
    </location>
</feature>
<feature type="non-terminal residue" evidence="2">
    <location>
        <position position="117"/>
    </location>
</feature>
<accession>A0A1V4QF14</accession>
<evidence type="ECO:0000313" key="3">
    <source>
        <dbReference type="Proteomes" id="UP000191663"/>
    </source>
</evidence>
<organism evidence="2 3">
    <name type="scientific">candidate division WOR-3 bacterium 4484_100</name>
    <dbReference type="NCBI Taxonomy" id="1936077"/>
    <lineage>
        <taxon>Bacteria</taxon>
        <taxon>Bacteria division WOR-3</taxon>
    </lineage>
</organism>
<dbReference type="AlphaFoldDB" id="A0A1V4QF14"/>
<name>A0A1V4QF14_UNCW3</name>
<gene>
    <name evidence="2" type="ORF">BXT86_03785</name>
</gene>
<dbReference type="EMBL" id="MUKB01000058">
    <property type="protein sequence ID" value="OPX17949.1"/>
    <property type="molecule type" value="Genomic_DNA"/>
</dbReference>
<keyword evidence="1" id="KW-0812">Transmembrane</keyword>
<keyword evidence="1" id="KW-1133">Transmembrane helix</keyword>
<dbReference type="Proteomes" id="UP000191663">
    <property type="component" value="Unassembled WGS sequence"/>
</dbReference>